<dbReference type="GO" id="GO:0016787">
    <property type="term" value="F:hydrolase activity"/>
    <property type="evidence" value="ECO:0007669"/>
    <property type="project" value="UniProtKB-KW"/>
</dbReference>
<evidence type="ECO:0000256" key="1">
    <source>
        <dbReference type="ARBA" id="ARBA00007749"/>
    </source>
</evidence>
<dbReference type="PANTHER" id="PTHR42978:SF5">
    <property type="entry name" value="METALLO-BETA-LACTAMASE DOMAIN-CONTAINING PROTEIN"/>
    <property type="match status" value="1"/>
</dbReference>
<name>A0A6G1HNS5_9PEZI</name>
<keyword evidence="3" id="KW-0378">Hydrolase</keyword>
<organism evidence="6 7">
    <name type="scientific">Trichodelitschia bisporula</name>
    <dbReference type="NCBI Taxonomy" id="703511"/>
    <lineage>
        <taxon>Eukaryota</taxon>
        <taxon>Fungi</taxon>
        <taxon>Dikarya</taxon>
        <taxon>Ascomycota</taxon>
        <taxon>Pezizomycotina</taxon>
        <taxon>Dothideomycetes</taxon>
        <taxon>Dothideomycetes incertae sedis</taxon>
        <taxon>Phaeotrichales</taxon>
        <taxon>Phaeotrichaceae</taxon>
        <taxon>Trichodelitschia</taxon>
    </lineage>
</organism>
<dbReference type="InterPro" id="IPR036866">
    <property type="entry name" value="RibonucZ/Hydroxyglut_hydro"/>
</dbReference>
<keyword evidence="2" id="KW-0479">Metal-binding</keyword>
<dbReference type="CDD" id="cd07730">
    <property type="entry name" value="metallo-hydrolase-like_MBL-fold"/>
    <property type="match status" value="1"/>
</dbReference>
<keyword evidence="7" id="KW-1185">Reference proteome</keyword>
<proteinExistence type="inferred from homology"/>
<dbReference type="Proteomes" id="UP000799640">
    <property type="component" value="Unassembled WGS sequence"/>
</dbReference>
<evidence type="ECO:0000313" key="6">
    <source>
        <dbReference type="EMBL" id="KAF2397487.1"/>
    </source>
</evidence>
<dbReference type="AlphaFoldDB" id="A0A6G1HNS5"/>
<dbReference type="InterPro" id="IPR001279">
    <property type="entry name" value="Metallo-B-lactamas"/>
</dbReference>
<dbReference type="PANTHER" id="PTHR42978">
    <property type="entry name" value="QUORUM-QUENCHING LACTONASE YTNP-RELATED-RELATED"/>
    <property type="match status" value="1"/>
</dbReference>
<protein>
    <recommendedName>
        <fullName evidence="5">Metallo-beta-lactamase domain-containing protein</fullName>
    </recommendedName>
</protein>
<evidence type="ECO:0000256" key="2">
    <source>
        <dbReference type="ARBA" id="ARBA00022723"/>
    </source>
</evidence>
<dbReference type="SMART" id="SM00849">
    <property type="entry name" value="Lactamase_B"/>
    <property type="match status" value="1"/>
</dbReference>
<dbReference type="InterPro" id="IPR051013">
    <property type="entry name" value="MBL_superfamily_lactonases"/>
</dbReference>
<dbReference type="SUPFAM" id="SSF56281">
    <property type="entry name" value="Metallo-hydrolase/oxidoreductase"/>
    <property type="match status" value="1"/>
</dbReference>
<dbReference type="OrthoDB" id="10250730at2759"/>
<dbReference type="Gene3D" id="3.60.15.10">
    <property type="entry name" value="Ribonuclease Z/Hydroxyacylglutathione hydrolase-like"/>
    <property type="match status" value="1"/>
</dbReference>
<evidence type="ECO:0000313" key="7">
    <source>
        <dbReference type="Proteomes" id="UP000799640"/>
    </source>
</evidence>
<dbReference type="GO" id="GO:0046872">
    <property type="term" value="F:metal ion binding"/>
    <property type="evidence" value="ECO:0007669"/>
    <property type="project" value="UniProtKB-KW"/>
</dbReference>
<comment type="similarity">
    <text evidence="1">Belongs to the metallo-beta-lactamase superfamily.</text>
</comment>
<accession>A0A6G1HNS5</accession>
<sequence>MSKQSVSQSSSHAPVADIEAKPAPALNIPASNTTVRVSIINTTTDIVCPSNGFINPVLKGGDYLSLPTFAFHVVHPSGKELMFDLGGRKDYWNWSPATFESVQKLIPGLNVEKGIDEILKEGGVSLQSINSIVWSHWHWDHTGDPSLFPKHAELVVGPGFKKNFMPGYPSQPRAVMLESDFEGRNVREISFSSNFKLGRYEAHDFYGDGSFYLLNVPGHAIGHISALARTTPDTFVFMGGDVCHFGGSFRPSEFSPMPAEIPAGVPLDRKRFRAPCPCALFTECHPNQEKARTEPYYKVSAAEGSWYIDPETAQESINKLEDFDADPNVLVCIAHDEGLLEVVDWFPNGSLNDWKKKGWKEQSQWGFLNALPVSGKPPGPWITPGLMKDGKRMKEWEKFVPS</sequence>
<evidence type="ECO:0000256" key="4">
    <source>
        <dbReference type="ARBA" id="ARBA00022833"/>
    </source>
</evidence>
<evidence type="ECO:0000256" key="3">
    <source>
        <dbReference type="ARBA" id="ARBA00022801"/>
    </source>
</evidence>
<gene>
    <name evidence="6" type="ORF">EJ06DRAFT_498590</name>
</gene>
<evidence type="ECO:0000259" key="5">
    <source>
        <dbReference type="SMART" id="SM00849"/>
    </source>
</evidence>
<feature type="domain" description="Metallo-beta-lactamase" evidence="5">
    <location>
        <begin position="67"/>
        <end position="285"/>
    </location>
</feature>
<reference evidence="6" key="1">
    <citation type="journal article" date="2020" name="Stud. Mycol.">
        <title>101 Dothideomycetes genomes: a test case for predicting lifestyles and emergence of pathogens.</title>
        <authorList>
            <person name="Haridas S."/>
            <person name="Albert R."/>
            <person name="Binder M."/>
            <person name="Bloem J."/>
            <person name="Labutti K."/>
            <person name="Salamov A."/>
            <person name="Andreopoulos B."/>
            <person name="Baker S."/>
            <person name="Barry K."/>
            <person name="Bills G."/>
            <person name="Bluhm B."/>
            <person name="Cannon C."/>
            <person name="Castanera R."/>
            <person name="Culley D."/>
            <person name="Daum C."/>
            <person name="Ezra D."/>
            <person name="Gonzalez J."/>
            <person name="Henrissat B."/>
            <person name="Kuo A."/>
            <person name="Liang C."/>
            <person name="Lipzen A."/>
            <person name="Lutzoni F."/>
            <person name="Magnuson J."/>
            <person name="Mondo S."/>
            <person name="Nolan M."/>
            <person name="Ohm R."/>
            <person name="Pangilinan J."/>
            <person name="Park H.-J."/>
            <person name="Ramirez L."/>
            <person name="Alfaro M."/>
            <person name="Sun H."/>
            <person name="Tritt A."/>
            <person name="Yoshinaga Y."/>
            <person name="Zwiers L.-H."/>
            <person name="Turgeon B."/>
            <person name="Goodwin S."/>
            <person name="Spatafora J."/>
            <person name="Crous P."/>
            <person name="Grigoriev I."/>
        </authorList>
    </citation>
    <scope>NUCLEOTIDE SEQUENCE</scope>
    <source>
        <strain evidence="6">CBS 262.69</strain>
    </source>
</reference>
<keyword evidence="4" id="KW-0862">Zinc</keyword>
<dbReference type="EMBL" id="ML996703">
    <property type="protein sequence ID" value="KAF2397487.1"/>
    <property type="molecule type" value="Genomic_DNA"/>
</dbReference>